<dbReference type="EMBL" id="JAKLMC020000013">
    <property type="protein sequence ID" value="KAK5952884.1"/>
    <property type="molecule type" value="Genomic_DNA"/>
</dbReference>
<sequence length="492" mass="51738">MATQALASWALDLQYSNLTASVVDAAVKSVYNWAGCAIGGYAQSAPIVAQTTMGGAFGGPGTSSILASNDSTLVDAQIAALVNGIASHVDDYDDTHLETIIHPAGPVASALLAVSEWQGPVSGEDFLTAFVAGVEAECKLGLSVYPEHYDVGWHITSTTGSIGAAVAISKVLGLDLPQTRQAIGIASTQVIGMQEFFGSDTKSFHIGRAAQSGMMAALLAQGGYTSSLSALEAKYGWSHVVSTRENLIDTFATLGKTWEIEKNTFKPFPCGIVIHPTIDACIRLRTQALDRGLDISTIQSVNARVNPYVLTLTGKTDPQTGLEAKFSVYHAAAVGLLFGKATPTEFTDEVVLNETVISMRDKVKTTEDDSVPKAEVYLSAVFRDGTNLTEHVEHAVGSIENPLTIDQLRTKFMDQTSKVIGAARAQQAYDSFLGIANVSDVATIRSAFASNTSSGAGSDVAQYTSASTRSSGSAGKGLVFATITVFLVLNLF</sequence>
<dbReference type="PANTHER" id="PTHR16943:SF8">
    <property type="entry name" value="2-METHYLCITRATE DEHYDRATASE"/>
    <property type="match status" value="1"/>
</dbReference>
<keyword evidence="5" id="KW-1185">Reference proteome</keyword>
<name>A0AAN8ED95_9EURO</name>
<evidence type="ECO:0000313" key="5">
    <source>
        <dbReference type="Proteomes" id="UP001316803"/>
    </source>
</evidence>
<dbReference type="PANTHER" id="PTHR16943">
    <property type="entry name" value="2-METHYLCITRATE DEHYDRATASE-RELATED"/>
    <property type="match status" value="1"/>
</dbReference>
<feature type="domain" description="MmgE/PrpD N-terminal" evidence="2">
    <location>
        <begin position="4"/>
        <end position="245"/>
    </location>
</feature>
<comment type="caution">
    <text evidence="4">The sequence shown here is derived from an EMBL/GenBank/DDBJ whole genome shotgun (WGS) entry which is preliminary data.</text>
</comment>
<gene>
    <name evidence="4" type="ORF">OHC33_006005</name>
</gene>
<organism evidence="4 5">
    <name type="scientific">Knufia fluminis</name>
    <dbReference type="NCBI Taxonomy" id="191047"/>
    <lineage>
        <taxon>Eukaryota</taxon>
        <taxon>Fungi</taxon>
        <taxon>Dikarya</taxon>
        <taxon>Ascomycota</taxon>
        <taxon>Pezizomycotina</taxon>
        <taxon>Eurotiomycetes</taxon>
        <taxon>Chaetothyriomycetidae</taxon>
        <taxon>Chaetothyriales</taxon>
        <taxon>Trichomeriaceae</taxon>
        <taxon>Knufia</taxon>
    </lineage>
</organism>
<proteinExistence type="inferred from homology"/>
<dbReference type="SUPFAM" id="SSF103378">
    <property type="entry name" value="2-methylcitrate dehydratase PrpD"/>
    <property type="match status" value="1"/>
</dbReference>
<evidence type="ECO:0000259" key="2">
    <source>
        <dbReference type="Pfam" id="PF03972"/>
    </source>
</evidence>
<dbReference type="Gene3D" id="1.10.4100.10">
    <property type="entry name" value="2-methylcitrate dehydratase PrpD"/>
    <property type="match status" value="1"/>
</dbReference>
<dbReference type="AlphaFoldDB" id="A0AAN8ED95"/>
<dbReference type="Pfam" id="PF19305">
    <property type="entry name" value="MmgE_PrpD_C"/>
    <property type="match status" value="1"/>
</dbReference>
<evidence type="ECO:0000313" key="4">
    <source>
        <dbReference type="EMBL" id="KAK5952884.1"/>
    </source>
</evidence>
<dbReference type="InterPro" id="IPR042183">
    <property type="entry name" value="MmgE/PrpD_sf_1"/>
</dbReference>
<accession>A0AAN8ED95</accession>
<dbReference type="Gene3D" id="3.30.1330.120">
    <property type="entry name" value="2-methylcitrate dehydratase PrpD"/>
    <property type="match status" value="1"/>
</dbReference>
<reference evidence="4 5" key="1">
    <citation type="submission" date="2022-12" db="EMBL/GenBank/DDBJ databases">
        <title>Genomic features and morphological characterization of a novel Knufia sp. strain isolated from spacecraft assembly facility.</title>
        <authorList>
            <person name="Teixeira M."/>
            <person name="Chander A.M."/>
            <person name="Stajich J.E."/>
            <person name="Venkateswaran K."/>
        </authorList>
    </citation>
    <scope>NUCLEOTIDE SEQUENCE [LARGE SCALE GENOMIC DNA]</scope>
    <source>
        <strain evidence="4 5">FJI-L2-BK-P2</strain>
    </source>
</reference>
<dbReference type="Proteomes" id="UP001316803">
    <property type="component" value="Unassembled WGS sequence"/>
</dbReference>
<evidence type="ECO:0000259" key="3">
    <source>
        <dbReference type="Pfam" id="PF19305"/>
    </source>
</evidence>
<dbReference type="GO" id="GO:0016829">
    <property type="term" value="F:lyase activity"/>
    <property type="evidence" value="ECO:0007669"/>
    <property type="project" value="InterPro"/>
</dbReference>
<dbReference type="InterPro" id="IPR042188">
    <property type="entry name" value="MmgE/PrpD_sf_2"/>
</dbReference>
<dbReference type="Pfam" id="PF03972">
    <property type="entry name" value="MmgE_PrpD_N"/>
    <property type="match status" value="1"/>
</dbReference>
<dbReference type="InterPro" id="IPR045336">
    <property type="entry name" value="MmgE_PrpD_N"/>
</dbReference>
<evidence type="ECO:0000256" key="1">
    <source>
        <dbReference type="ARBA" id="ARBA00006174"/>
    </source>
</evidence>
<dbReference type="InterPro" id="IPR005656">
    <property type="entry name" value="MmgE_PrpD"/>
</dbReference>
<dbReference type="InterPro" id="IPR045337">
    <property type="entry name" value="MmgE_PrpD_C"/>
</dbReference>
<comment type="similarity">
    <text evidence="1">Belongs to the PrpD family.</text>
</comment>
<protein>
    <submittedName>
        <fullName evidence="4">Uncharacterized protein</fullName>
    </submittedName>
</protein>
<feature type="domain" description="MmgE/PrpD C-terminal" evidence="3">
    <location>
        <begin position="268"/>
        <end position="428"/>
    </location>
</feature>
<dbReference type="InterPro" id="IPR036148">
    <property type="entry name" value="MmgE/PrpD_sf"/>
</dbReference>